<dbReference type="Gene3D" id="3.30.70.1530">
    <property type="entry name" value="Hypothetical protein rpa1041"/>
    <property type="match status" value="1"/>
</dbReference>
<gene>
    <name evidence="2" type="ORF">CLOSTASPAR_04432</name>
</gene>
<dbReference type="SUPFAM" id="SSF54913">
    <property type="entry name" value="GlnB-like"/>
    <property type="match status" value="1"/>
</dbReference>
<keyword evidence="3" id="KW-1185">Reference proteome</keyword>
<protein>
    <recommendedName>
        <fullName evidence="1">DUF2007 domain-containing protein</fullName>
    </recommendedName>
</protein>
<dbReference type="InterPro" id="IPR018551">
    <property type="entry name" value="DUF2007"/>
</dbReference>
<comment type="caution">
    <text evidence="2">The sequence shown here is derived from an EMBL/GenBank/DDBJ whole genome shotgun (WGS) entry which is preliminary data.</text>
</comment>
<name>C0D586_9FIRM</name>
<feature type="domain" description="DUF2007" evidence="1">
    <location>
        <begin position="8"/>
        <end position="74"/>
    </location>
</feature>
<reference evidence="2 3" key="2">
    <citation type="submission" date="2009-02" db="EMBL/GenBank/DDBJ databases">
        <title>Draft genome sequence of Clostridium asparagiforme (DSM 15981).</title>
        <authorList>
            <person name="Sudarsanam P."/>
            <person name="Ley R."/>
            <person name="Guruge J."/>
            <person name="Turnbaugh P.J."/>
            <person name="Mahowald M."/>
            <person name="Liep D."/>
            <person name="Gordon J."/>
        </authorList>
    </citation>
    <scope>NUCLEOTIDE SEQUENCE [LARGE SCALE GENOMIC DNA]</scope>
    <source>
        <strain evidence="2 3">DSM 15981</strain>
    </source>
</reference>
<dbReference type="InterPro" id="IPR011322">
    <property type="entry name" value="N-reg_PII-like_a/b"/>
</dbReference>
<evidence type="ECO:0000313" key="3">
    <source>
        <dbReference type="Proteomes" id="UP000004756"/>
    </source>
</evidence>
<dbReference type="Pfam" id="PF09413">
    <property type="entry name" value="DUF2007"/>
    <property type="match status" value="1"/>
</dbReference>
<dbReference type="Proteomes" id="UP000004756">
    <property type="component" value="Unassembled WGS sequence"/>
</dbReference>
<proteinExistence type="predicted"/>
<sequence length="86" mass="9299">MFMERKAVKIYTAPDNLQAEMILEVLGKNGIPGYKRDLGAAGIMNLYSGNSTFGEEIFVAEEDVPKAVELLEGMGLEAEPETSSGD</sequence>
<accession>C0D586</accession>
<reference evidence="2 3" key="1">
    <citation type="submission" date="2009-01" db="EMBL/GenBank/DDBJ databases">
        <authorList>
            <person name="Fulton L."/>
            <person name="Clifton S."/>
            <person name="Fulton B."/>
            <person name="Xu J."/>
            <person name="Minx P."/>
            <person name="Pepin K.H."/>
            <person name="Johnson M."/>
            <person name="Bhonagiri V."/>
            <person name="Nash W.E."/>
            <person name="Mardis E.R."/>
            <person name="Wilson R.K."/>
        </authorList>
    </citation>
    <scope>NUCLEOTIDE SEQUENCE [LARGE SCALE GENOMIC DNA]</scope>
    <source>
        <strain evidence="2 3">DSM 15981</strain>
    </source>
</reference>
<evidence type="ECO:0000313" key="2">
    <source>
        <dbReference type="EMBL" id="EEG53541.1"/>
    </source>
</evidence>
<dbReference type="AlphaFoldDB" id="C0D586"/>
<dbReference type="EMBL" id="ACCJ01000360">
    <property type="protein sequence ID" value="EEG53541.1"/>
    <property type="molecule type" value="Genomic_DNA"/>
</dbReference>
<dbReference type="HOGENOM" id="CLU_2615717_0_0_9"/>
<evidence type="ECO:0000259" key="1">
    <source>
        <dbReference type="Pfam" id="PF09413"/>
    </source>
</evidence>
<organism evidence="2 3">
    <name type="scientific">[Clostridium] asparagiforme DSM 15981</name>
    <dbReference type="NCBI Taxonomy" id="518636"/>
    <lineage>
        <taxon>Bacteria</taxon>
        <taxon>Bacillati</taxon>
        <taxon>Bacillota</taxon>
        <taxon>Clostridia</taxon>
        <taxon>Lachnospirales</taxon>
        <taxon>Lachnospiraceae</taxon>
        <taxon>Enterocloster</taxon>
    </lineage>
</organism>